<keyword evidence="4" id="KW-0325">Glycoprotein</keyword>
<dbReference type="PANTHER" id="PTHR48071:SF27">
    <property type="entry name" value="SCAVENGER RECEPTOR CYSTEINE-RICH TYPE 1 PROTEIN M130-LIKE"/>
    <property type="match status" value="1"/>
</dbReference>
<evidence type="ECO:0000313" key="7">
    <source>
        <dbReference type="EMBL" id="RMC11296.1"/>
    </source>
</evidence>
<name>A0A3M0KDN7_HIRRU</name>
<dbReference type="Gene3D" id="3.10.250.10">
    <property type="entry name" value="SRCR-like domain"/>
    <property type="match status" value="1"/>
</dbReference>
<evidence type="ECO:0000256" key="1">
    <source>
        <dbReference type="ARBA" id="ARBA00022729"/>
    </source>
</evidence>
<dbReference type="Pfam" id="PF00530">
    <property type="entry name" value="SRCR"/>
    <property type="match status" value="1"/>
</dbReference>
<dbReference type="OrthoDB" id="536948at2759"/>
<evidence type="ECO:0000256" key="3">
    <source>
        <dbReference type="ARBA" id="ARBA00023157"/>
    </source>
</evidence>
<dbReference type="InterPro" id="IPR001190">
    <property type="entry name" value="SRCR"/>
</dbReference>
<dbReference type="Proteomes" id="UP000269221">
    <property type="component" value="Unassembled WGS sequence"/>
</dbReference>
<dbReference type="PRINTS" id="PR00258">
    <property type="entry name" value="SPERACTRCPTR"/>
</dbReference>
<sequence length="381" mass="40678">MYLVKGKSSLNHFLGIDLEVQGEGSGCTAPAFGADQNPLGINSAAVLGYNRPPPTTMDLHVRLTWLLLLSTTLLSEPASGTWWNRPDGDPNSLWSKFSNWIKEKFQQKAPPQLRLESGGDRCAGRVEVYHDGKWGAVCDDYFNMKSANVVCRQLQCGQAVSVLGLSYYGPSGKIIHLDDVQCKGTESHLWDCRHAGWGKHNCGLNEDVGVICSDALRSTVAPTDVSSAPTTVTEEIITSAPEIPTTAAEASENTSESNLLPAAFVDVTTSAAETLSTLAEASTDYSVTETENLSTFAPAMGSTEPSTAPAPLSTVREGVKGTQPVGITPHQARGFSSSLTELLYNPELVYGAKCRDASYDLLLSDLSPGTGLLDLYRGSEA</sequence>
<evidence type="ECO:0000313" key="8">
    <source>
        <dbReference type="Proteomes" id="UP000269221"/>
    </source>
</evidence>
<accession>A0A3M0KDN7</accession>
<organism evidence="7 8">
    <name type="scientific">Hirundo rustica rustica</name>
    <dbReference type="NCBI Taxonomy" id="333673"/>
    <lineage>
        <taxon>Eukaryota</taxon>
        <taxon>Metazoa</taxon>
        <taxon>Chordata</taxon>
        <taxon>Craniata</taxon>
        <taxon>Vertebrata</taxon>
        <taxon>Euteleostomi</taxon>
        <taxon>Archelosauria</taxon>
        <taxon>Archosauria</taxon>
        <taxon>Dinosauria</taxon>
        <taxon>Saurischia</taxon>
        <taxon>Theropoda</taxon>
        <taxon>Coelurosauria</taxon>
        <taxon>Aves</taxon>
        <taxon>Neognathae</taxon>
        <taxon>Neoaves</taxon>
        <taxon>Telluraves</taxon>
        <taxon>Australaves</taxon>
        <taxon>Passeriformes</taxon>
        <taxon>Sylvioidea</taxon>
        <taxon>Hirundinidae</taxon>
        <taxon>Hirundo</taxon>
    </lineage>
</organism>
<keyword evidence="2" id="KW-0677">Repeat</keyword>
<feature type="disulfide bond" evidence="5">
    <location>
        <begin position="151"/>
        <end position="212"/>
    </location>
</feature>
<dbReference type="SMART" id="SM00202">
    <property type="entry name" value="SR"/>
    <property type="match status" value="1"/>
</dbReference>
<feature type="disulfide bond" evidence="5">
    <location>
        <begin position="138"/>
        <end position="202"/>
    </location>
</feature>
<dbReference type="GO" id="GO:0031638">
    <property type="term" value="P:zymogen activation"/>
    <property type="evidence" value="ECO:0007669"/>
    <property type="project" value="TreeGrafter"/>
</dbReference>
<gene>
    <name evidence="7" type="ORF">DUI87_11415</name>
</gene>
<proteinExistence type="predicted"/>
<keyword evidence="3 5" id="KW-1015">Disulfide bond</keyword>
<dbReference type="PANTHER" id="PTHR48071">
    <property type="entry name" value="SRCR DOMAIN-CONTAINING PROTEIN"/>
    <property type="match status" value="1"/>
</dbReference>
<dbReference type="InterPro" id="IPR036772">
    <property type="entry name" value="SRCR-like_dom_sf"/>
</dbReference>
<dbReference type="EMBL" id="QRBI01000108">
    <property type="protein sequence ID" value="RMC11296.1"/>
    <property type="molecule type" value="Genomic_DNA"/>
</dbReference>
<dbReference type="AlphaFoldDB" id="A0A3M0KDN7"/>
<evidence type="ECO:0000259" key="6">
    <source>
        <dbReference type="PROSITE" id="PS50287"/>
    </source>
</evidence>
<reference evidence="7 8" key="1">
    <citation type="submission" date="2018-07" db="EMBL/GenBank/DDBJ databases">
        <title>A high quality draft genome assembly of the barn swallow (H. rustica rustica).</title>
        <authorList>
            <person name="Formenti G."/>
            <person name="Chiara M."/>
            <person name="Poveda L."/>
            <person name="Francoijs K.-J."/>
            <person name="Bonisoli-Alquati A."/>
            <person name="Canova L."/>
            <person name="Gianfranceschi L."/>
            <person name="Horner D.S."/>
            <person name="Saino N."/>
        </authorList>
    </citation>
    <scope>NUCLEOTIDE SEQUENCE [LARGE SCALE GENOMIC DNA]</scope>
    <source>
        <strain evidence="7">Chelidonia</strain>
        <tissue evidence="7">Blood</tissue>
    </source>
</reference>
<dbReference type="SUPFAM" id="SSF56487">
    <property type="entry name" value="SRCR-like"/>
    <property type="match status" value="1"/>
</dbReference>
<comment type="caution">
    <text evidence="7">The sequence shown here is derived from an EMBL/GenBank/DDBJ whole genome shotgun (WGS) entry which is preliminary data.</text>
</comment>
<feature type="domain" description="SRCR" evidence="6">
    <location>
        <begin position="113"/>
        <end position="213"/>
    </location>
</feature>
<dbReference type="FunFam" id="3.10.250.10:FF:000006">
    <property type="entry name" value="neurotrypsin isoform X2"/>
    <property type="match status" value="1"/>
</dbReference>
<protein>
    <recommendedName>
        <fullName evidence="6">SRCR domain-containing protein</fullName>
    </recommendedName>
</protein>
<keyword evidence="1" id="KW-0732">Signal</keyword>
<feature type="disulfide bond" evidence="5">
    <location>
        <begin position="182"/>
        <end position="192"/>
    </location>
</feature>
<dbReference type="GO" id="GO:0004252">
    <property type="term" value="F:serine-type endopeptidase activity"/>
    <property type="evidence" value="ECO:0007669"/>
    <property type="project" value="TreeGrafter"/>
</dbReference>
<evidence type="ECO:0000256" key="5">
    <source>
        <dbReference type="PROSITE-ProRule" id="PRU00196"/>
    </source>
</evidence>
<evidence type="ECO:0000256" key="2">
    <source>
        <dbReference type="ARBA" id="ARBA00022737"/>
    </source>
</evidence>
<evidence type="ECO:0000256" key="4">
    <source>
        <dbReference type="ARBA" id="ARBA00023180"/>
    </source>
</evidence>
<keyword evidence="8" id="KW-1185">Reference proteome</keyword>
<dbReference type="GO" id="GO:0005886">
    <property type="term" value="C:plasma membrane"/>
    <property type="evidence" value="ECO:0007669"/>
    <property type="project" value="TreeGrafter"/>
</dbReference>
<dbReference type="PROSITE" id="PS50287">
    <property type="entry name" value="SRCR_2"/>
    <property type="match status" value="1"/>
</dbReference>